<comment type="caution">
    <text evidence="2">The sequence shown here is derived from an EMBL/GenBank/DDBJ whole genome shotgun (WGS) entry which is preliminary data.</text>
</comment>
<dbReference type="SUPFAM" id="SSF55729">
    <property type="entry name" value="Acyl-CoA N-acyltransferases (Nat)"/>
    <property type="match status" value="1"/>
</dbReference>
<dbReference type="InterPro" id="IPR016181">
    <property type="entry name" value="Acyl_CoA_acyltransferase"/>
</dbReference>
<organism evidence="2 3">
    <name type="scientific">Streptomyces boluensis</name>
    <dbReference type="NCBI Taxonomy" id="1775135"/>
    <lineage>
        <taxon>Bacteria</taxon>
        <taxon>Bacillati</taxon>
        <taxon>Actinomycetota</taxon>
        <taxon>Actinomycetes</taxon>
        <taxon>Kitasatosporales</taxon>
        <taxon>Streptomycetaceae</taxon>
        <taxon>Streptomyces</taxon>
    </lineage>
</organism>
<dbReference type="PROSITE" id="PS51186">
    <property type="entry name" value="GNAT"/>
    <property type="match status" value="1"/>
</dbReference>
<dbReference type="InterPro" id="IPR000182">
    <property type="entry name" value="GNAT_dom"/>
</dbReference>
<evidence type="ECO:0000313" key="2">
    <source>
        <dbReference type="EMBL" id="NBE53272.1"/>
    </source>
</evidence>
<sequence>MSGLRELLNRRFRSPHGTVRFHLDAPRGEAAGPRVLVFLDADDRTVGQLDHQVCGVCSAAFVRNIAVASHWQGRGVGREALTLLLDLAPGHRWSTSRQSTEGRGFFAALAEETGVDFVERGGRCPHMSTRA</sequence>
<proteinExistence type="predicted"/>
<protein>
    <submittedName>
        <fullName evidence="2">N-acetyltransferase</fullName>
    </submittedName>
</protein>
<dbReference type="GO" id="GO:0016747">
    <property type="term" value="F:acyltransferase activity, transferring groups other than amino-acyl groups"/>
    <property type="evidence" value="ECO:0007669"/>
    <property type="project" value="InterPro"/>
</dbReference>
<evidence type="ECO:0000259" key="1">
    <source>
        <dbReference type="PROSITE" id="PS51186"/>
    </source>
</evidence>
<keyword evidence="3" id="KW-1185">Reference proteome</keyword>
<evidence type="ECO:0000313" key="3">
    <source>
        <dbReference type="Proteomes" id="UP000598297"/>
    </source>
</evidence>
<accession>A0A964XN01</accession>
<name>A0A964XN01_9ACTN</name>
<gene>
    <name evidence="2" type="ORF">GUY60_17965</name>
</gene>
<dbReference type="OrthoDB" id="4190925at2"/>
<dbReference type="RefSeq" id="WP_161699012.1">
    <property type="nucleotide sequence ID" value="NZ_JAAAHS010000130.1"/>
</dbReference>
<dbReference type="Proteomes" id="UP000598297">
    <property type="component" value="Unassembled WGS sequence"/>
</dbReference>
<dbReference type="Pfam" id="PF00583">
    <property type="entry name" value="Acetyltransf_1"/>
    <property type="match status" value="1"/>
</dbReference>
<dbReference type="AlphaFoldDB" id="A0A964XN01"/>
<dbReference type="EMBL" id="JAAAHS010000130">
    <property type="protein sequence ID" value="NBE53272.1"/>
    <property type="molecule type" value="Genomic_DNA"/>
</dbReference>
<feature type="domain" description="N-acetyltransferase" evidence="1">
    <location>
        <begin position="1"/>
        <end position="131"/>
    </location>
</feature>
<reference evidence="2" key="1">
    <citation type="submission" date="2020-01" db="EMBL/GenBank/DDBJ databases">
        <title>Whole-genome analyses of novel actinobacteria.</title>
        <authorList>
            <person name="Sahin N."/>
        </authorList>
    </citation>
    <scope>NUCLEOTIDE SEQUENCE</scope>
    <source>
        <strain evidence="2">YC537</strain>
    </source>
</reference>
<dbReference type="Gene3D" id="3.40.630.30">
    <property type="match status" value="1"/>
</dbReference>